<dbReference type="AlphaFoldDB" id="A0A222VIC4"/>
<dbReference type="GO" id="GO:0003700">
    <property type="term" value="F:DNA-binding transcription factor activity"/>
    <property type="evidence" value="ECO:0007669"/>
    <property type="project" value="TreeGrafter"/>
</dbReference>
<keyword evidence="2" id="KW-1185">Reference proteome</keyword>
<dbReference type="PRINTS" id="PR00455">
    <property type="entry name" value="HTHTETR"/>
</dbReference>
<dbReference type="PANTHER" id="PTHR30055:SF234">
    <property type="entry name" value="HTH-TYPE TRANSCRIPTIONAL REGULATOR BETI"/>
    <property type="match status" value="1"/>
</dbReference>
<dbReference type="Proteomes" id="UP000199494">
    <property type="component" value="Unassembled WGS sequence"/>
</dbReference>
<evidence type="ECO:0000313" key="2">
    <source>
        <dbReference type="Proteomes" id="UP000199494"/>
    </source>
</evidence>
<dbReference type="EMBL" id="FMZE01000006">
    <property type="protein sequence ID" value="SDD21510.1"/>
    <property type="molecule type" value="Genomic_DNA"/>
</dbReference>
<proteinExistence type="predicted"/>
<dbReference type="Pfam" id="PF00440">
    <property type="entry name" value="TetR_N"/>
    <property type="match status" value="1"/>
</dbReference>
<reference evidence="1 2" key="1">
    <citation type="submission" date="2016-10" db="EMBL/GenBank/DDBJ databases">
        <authorList>
            <person name="de Groot N.N."/>
        </authorList>
    </citation>
    <scope>NUCLEOTIDE SEQUENCE [LARGE SCALE GENOMIC DNA]</scope>
    <source>
        <strain evidence="1 2">CGMCC 4.5506</strain>
    </source>
</reference>
<dbReference type="InterPro" id="IPR009057">
    <property type="entry name" value="Homeodomain-like_sf"/>
</dbReference>
<dbReference type="STRING" id="530584.SAMN05421630_106440"/>
<dbReference type="SUPFAM" id="SSF46689">
    <property type="entry name" value="Homeodomain-like"/>
    <property type="match status" value="1"/>
</dbReference>
<keyword evidence="1" id="KW-0238">DNA-binding</keyword>
<protein>
    <submittedName>
        <fullName evidence="1">DNA-binding transcriptional regulator, AcrR family</fullName>
    </submittedName>
</protein>
<dbReference type="InterPro" id="IPR001647">
    <property type="entry name" value="HTH_TetR"/>
</dbReference>
<accession>A0A222VIC4</accession>
<gene>
    <name evidence="1" type="ORF">SAMN05421630_106440</name>
</gene>
<organism evidence="1 2">
    <name type="scientific">Prauserella marina</name>
    <dbReference type="NCBI Taxonomy" id="530584"/>
    <lineage>
        <taxon>Bacteria</taxon>
        <taxon>Bacillati</taxon>
        <taxon>Actinomycetota</taxon>
        <taxon>Actinomycetes</taxon>
        <taxon>Pseudonocardiales</taxon>
        <taxon>Pseudonocardiaceae</taxon>
        <taxon>Prauserella</taxon>
    </lineage>
</organism>
<dbReference type="KEGG" id="pmad:BAY61_00135"/>
<evidence type="ECO:0000313" key="1">
    <source>
        <dbReference type="EMBL" id="SDD21510.1"/>
    </source>
</evidence>
<dbReference type="Gene3D" id="1.10.357.10">
    <property type="entry name" value="Tetracycline Repressor, domain 2"/>
    <property type="match status" value="1"/>
</dbReference>
<name>A0A222VIC4_9PSEU</name>
<dbReference type="Pfam" id="PF13305">
    <property type="entry name" value="TetR_C_33"/>
    <property type="match status" value="1"/>
</dbReference>
<dbReference type="OrthoDB" id="4641396at2"/>
<dbReference type="InterPro" id="IPR025996">
    <property type="entry name" value="MT1864/Rv1816-like_C"/>
</dbReference>
<dbReference type="InterPro" id="IPR036271">
    <property type="entry name" value="Tet_transcr_reg_TetR-rel_C_sf"/>
</dbReference>
<dbReference type="RefSeq" id="WP_091806416.1">
    <property type="nucleotide sequence ID" value="NZ_CP016353.1"/>
</dbReference>
<dbReference type="GO" id="GO:0000976">
    <property type="term" value="F:transcription cis-regulatory region binding"/>
    <property type="evidence" value="ECO:0007669"/>
    <property type="project" value="TreeGrafter"/>
</dbReference>
<dbReference type="PANTHER" id="PTHR30055">
    <property type="entry name" value="HTH-TYPE TRANSCRIPTIONAL REGULATOR RUTR"/>
    <property type="match status" value="1"/>
</dbReference>
<dbReference type="PROSITE" id="PS50977">
    <property type="entry name" value="HTH_TETR_2"/>
    <property type="match status" value="1"/>
</dbReference>
<dbReference type="SUPFAM" id="SSF48498">
    <property type="entry name" value="Tetracyclin repressor-like, C-terminal domain"/>
    <property type="match status" value="1"/>
</dbReference>
<sequence length="191" mass="21468">MAIRERRERERARRHKLIIDTARELAEREGWDAVTTRRLAESVEYSQPVLYSHFAGKDAIVRAVAIQGFGELAKALHAARSAQDDPTEALRAASMAYLDFAEKRPALYDAMFLQQLDIPFGTSETPQELRAGFDELLAALEPVAGDRDLDTLAEVFWSAIHGFATLMLGARLRPDLREARMNLLLDVFIAN</sequence>
<dbReference type="InterPro" id="IPR050109">
    <property type="entry name" value="HTH-type_TetR-like_transc_reg"/>
</dbReference>